<evidence type="ECO:0000313" key="5">
    <source>
        <dbReference type="Proteomes" id="UP001221898"/>
    </source>
</evidence>
<feature type="domain" description="Ig-like" evidence="3">
    <location>
        <begin position="48"/>
        <end position="132"/>
    </location>
</feature>
<dbReference type="AlphaFoldDB" id="A0AAD7R578"/>
<keyword evidence="1" id="KW-0812">Transmembrane</keyword>
<dbReference type="InterPro" id="IPR039257">
    <property type="entry name" value="BTLA"/>
</dbReference>
<dbReference type="PANTHER" id="PTHR37996:SF1">
    <property type="entry name" value="B- AND T-LYMPHOCYTE ATTENUATOR"/>
    <property type="match status" value="1"/>
</dbReference>
<name>A0AAD7R578_9TELE</name>
<dbReference type="SUPFAM" id="SSF48726">
    <property type="entry name" value="Immunoglobulin"/>
    <property type="match status" value="1"/>
</dbReference>
<dbReference type="InterPro" id="IPR007110">
    <property type="entry name" value="Ig-like_dom"/>
</dbReference>
<keyword evidence="5" id="KW-1185">Reference proteome</keyword>
<dbReference type="EMBL" id="JAINUG010000638">
    <property type="protein sequence ID" value="KAJ8362562.1"/>
    <property type="molecule type" value="Genomic_DNA"/>
</dbReference>
<dbReference type="GO" id="GO:0005886">
    <property type="term" value="C:plasma membrane"/>
    <property type="evidence" value="ECO:0007669"/>
    <property type="project" value="InterPro"/>
</dbReference>
<feature type="transmembrane region" description="Helical" evidence="1">
    <location>
        <begin position="146"/>
        <end position="170"/>
    </location>
</feature>
<keyword evidence="1" id="KW-1133">Transmembrane helix</keyword>
<feature type="chain" id="PRO_5041938825" description="Ig-like domain-containing protein" evidence="2">
    <location>
        <begin position="27"/>
        <end position="250"/>
    </location>
</feature>
<dbReference type="PANTHER" id="PTHR37996">
    <property type="entry name" value="B- AND T-LYMPHOCYTE ATTENUATOR"/>
    <property type="match status" value="1"/>
</dbReference>
<comment type="caution">
    <text evidence="4">The sequence shown here is derived from an EMBL/GenBank/DDBJ whole genome shotgun (WGS) entry which is preliminary data.</text>
</comment>
<evidence type="ECO:0000256" key="1">
    <source>
        <dbReference type="SAM" id="Phobius"/>
    </source>
</evidence>
<evidence type="ECO:0000259" key="3">
    <source>
        <dbReference type="PROSITE" id="PS50835"/>
    </source>
</evidence>
<keyword evidence="2" id="KW-0732">Signal</keyword>
<sequence>MMRLDDSMTSLALPLLLFCFYGPMQGENSCELDIHLKRKTSWTAFTMETLAINCTIIDCGTETELSWCKLDNITGCQTITETELIQMELRRKDTNQGLYFLHFTNVSVNDTGSYRCRTTGNVSLVSQSIEVFIKDGPEQESIPPEWLPYIYISLGILVLIVTVIVTFCLLRSKGSKRSTEAKRLQTQVRMYPQSSVPLNKDEVPQISPCPKLPDRPRSIRSHHTQVPPAWSSCVYHCPCQEIILPKAHSC</sequence>
<dbReference type="InterPro" id="IPR003599">
    <property type="entry name" value="Ig_sub"/>
</dbReference>
<dbReference type="SMART" id="SM00409">
    <property type="entry name" value="IG"/>
    <property type="match status" value="1"/>
</dbReference>
<feature type="signal peptide" evidence="2">
    <location>
        <begin position="1"/>
        <end position="26"/>
    </location>
</feature>
<accession>A0AAD7R578</accession>
<reference evidence="4" key="1">
    <citation type="journal article" date="2023" name="Science">
        <title>Genome structures resolve the early diversification of teleost fishes.</title>
        <authorList>
            <person name="Parey E."/>
            <person name="Louis A."/>
            <person name="Montfort J."/>
            <person name="Bouchez O."/>
            <person name="Roques C."/>
            <person name="Iampietro C."/>
            <person name="Lluch J."/>
            <person name="Castinel A."/>
            <person name="Donnadieu C."/>
            <person name="Desvignes T."/>
            <person name="Floi Bucao C."/>
            <person name="Jouanno E."/>
            <person name="Wen M."/>
            <person name="Mejri S."/>
            <person name="Dirks R."/>
            <person name="Jansen H."/>
            <person name="Henkel C."/>
            <person name="Chen W.J."/>
            <person name="Zahm M."/>
            <person name="Cabau C."/>
            <person name="Klopp C."/>
            <person name="Thompson A.W."/>
            <person name="Robinson-Rechavi M."/>
            <person name="Braasch I."/>
            <person name="Lecointre G."/>
            <person name="Bobe J."/>
            <person name="Postlethwait J.H."/>
            <person name="Berthelot C."/>
            <person name="Roest Crollius H."/>
            <person name="Guiguen Y."/>
        </authorList>
    </citation>
    <scope>NUCLEOTIDE SEQUENCE</scope>
    <source>
        <strain evidence="4">NC1722</strain>
    </source>
</reference>
<keyword evidence="1" id="KW-0472">Membrane</keyword>
<dbReference type="InterPro" id="IPR013783">
    <property type="entry name" value="Ig-like_fold"/>
</dbReference>
<dbReference type="GO" id="GO:0038023">
    <property type="term" value="F:signaling receptor activity"/>
    <property type="evidence" value="ECO:0007669"/>
    <property type="project" value="InterPro"/>
</dbReference>
<gene>
    <name evidence="4" type="ORF">AAFF_G00368100</name>
</gene>
<protein>
    <recommendedName>
        <fullName evidence="3">Ig-like domain-containing protein</fullName>
    </recommendedName>
</protein>
<evidence type="ECO:0000256" key="2">
    <source>
        <dbReference type="SAM" id="SignalP"/>
    </source>
</evidence>
<dbReference type="GO" id="GO:0002768">
    <property type="term" value="P:immune response-regulating cell surface receptor signaling pathway"/>
    <property type="evidence" value="ECO:0007669"/>
    <property type="project" value="InterPro"/>
</dbReference>
<proteinExistence type="predicted"/>
<dbReference type="Proteomes" id="UP001221898">
    <property type="component" value="Unassembled WGS sequence"/>
</dbReference>
<dbReference type="Gene3D" id="2.60.40.10">
    <property type="entry name" value="Immunoglobulins"/>
    <property type="match status" value="1"/>
</dbReference>
<dbReference type="InterPro" id="IPR036179">
    <property type="entry name" value="Ig-like_dom_sf"/>
</dbReference>
<evidence type="ECO:0000313" key="4">
    <source>
        <dbReference type="EMBL" id="KAJ8362562.1"/>
    </source>
</evidence>
<dbReference type="PROSITE" id="PS50835">
    <property type="entry name" value="IG_LIKE"/>
    <property type="match status" value="1"/>
</dbReference>
<organism evidence="4 5">
    <name type="scientific">Aldrovandia affinis</name>
    <dbReference type="NCBI Taxonomy" id="143900"/>
    <lineage>
        <taxon>Eukaryota</taxon>
        <taxon>Metazoa</taxon>
        <taxon>Chordata</taxon>
        <taxon>Craniata</taxon>
        <taxon>Vertebrata</taxon>
        <taxon>Euteleostomi</taxon>
        <taxon>Actinopterygii</taxon>
        <taxon>Neopterygii</taxon>
        <taxon>Teleostei</taxon>
        <taxon>Notacanthiformes</taxon>
        <taxon>Halosauridae</taxon>
        <taxon>Aldrovandia</taxon>
    </lineage>
</organism>